<evidence type="ECO:0000313" key="4">
    <source>
        <dbReference type="Proteomes" id="UP000190961"/>
    </source>
</evidence>
<comment type="similarity">
    <text evidence="1">Belongs to the AHA1 family.</text>
</comment>
<dbReference type="EMBL" id="FUZU01000002">
    <property type="protein sequence ID" value="SKC72347.1"/>
    <property type="molecule type" value="Genomic_DNA"/>
</dbReference>
<sequence>MTTKNQLKVVAEPGKQDIYMYREFDAPREMVFKAFIEPDLVVQWLGPKNMKMRIEKYDMRTGGSYRYIHADEKGNEYAFNGVVHEVSAPERAIQTFEFEGLPERGHVSLDTALFEVLPGNRTRVTMQSVFRTVAARDGMVQSGMERGVREGFERLDALLVK</sequence>
<dbReference type="CDD" id="cd07826">
    <property type="entry name" value="SRPBCC_CalC_Aha1-like_9"/>
    <property type="match status" value="1"/>
</dbReference>
<dbReference type="STRING" id="688867.SAMN05660236_2758"/>
<evidence type="ECO:0000256" key="1">
    <source>
        <dbReference type="ARBA" id="ARBA00006817"/>
    </source>
</evidence>
<accession>A0A1T5L8J7</accession>
<dbReference type="InterPro" id="IPR023393">
    <property type="entry name" value="START-like_dom_sf"/>
</dbReference>
<feature type="domain" description="Activator of Hsp90 ATPase homologue 1/2-like C-terminal" evidence="2">
    <location>
        <begin position="25"/>
        <end position="159"/>
    </location>
</feature>
<evidence type="ECO:0000259" key="2">
    <source>
        <dbReference type="Pfam" id="PF08327"/>
    </source>
</evidence>
<dbReference type="AlphaFoldDB" id="A0A1T5L8J7"/>
<protein>
    <submittedName>
        <fullName evidence="3">Uncharacterized conserved protein YndB, AHSA1/START domain</fullName>
    </submittedName>
</protein>
<name>A0A1T5L8J7_9BACT</name>
<dbReference type="OrthoDB" id="118413at2"/>
<evidence type="ECO:0000313" key="3">
    <source>
        <dbReference type="EMBL" id="SKC72347.1"/>
    </source>
</evidence>
<proteinExistence type="inferred from homology"/>
<gene>
    <name evidence="3" type="ORF">SAMN05660236_2758</name>
</gene>
<dbReference type="SUPFAM" id="SSF55961">
    <property type="entry name" value="Bet v1-like"/>
    <property type="match status" value="1"/>
</dbReference>
<dbReference type="Gene3D" id="3.30.530.20">
    <property type="match status" value="1"/>
</dbReference>
<keyword evidence="4" id="KW-1185">Reference proteome</keyword>
<dbReference type="InterPro" id="IPR013538">
    <property type="entry name" value="ASHA1/2-like_C"/>
</dbReference>
<organism evidence="3 4">
    <name type="scientific">Ohtaekwangia koreensis</name>
    <dbReference type="NCBI Taxonomy" id="688867"/>
    <lineage>
        <taxon>Bacteria</taxon>
        <taxon>Pseudomonadati</taxon>
        <taxon>Bacteroidota</taxon>
        <taxon>Cytophagia</taxon>
        <taxon>Cytophagales</taxon>
        <taxon>Fulvivirgaceae</taxon>
        <taxon>Ohtaekwangia</taxon>
    </lineage>
</organism>
<dbReference type="Proteomes" id="UP000190961">
    <property type="component" value="Unassembled WGS sequence"/>
</dbReference>
<dbReference type="Pfam" id="PF08327">
    <property type="entry name" value="AHSA1"/>
    <property type="match status" value="1"/>
</dbReference>
<reference evidence="3 4" key="1">
    <citation type="submission" date="2017-02" db="EMBL/GenBank/DDBJ databases">
        <authorList>
            <person name="Peterson S.W."/>
        </authorList>
    </citation>
    <scope>NUCLEOTIDE SEQUENCE [LARGE SCALE GENOMIC DNA]</scope>
    <source>
        <strain evidence="3 4">DSM 25262</strain>
    </source>
</reference>
<dbReference type="RefSeq" id="WP_079687335.1">
    <property type="nucleotide sequence ID" value="NZ_FUZU01000002.1"/>
</dbReference>